<dbReference type="Proteomes" id="UP000297245">
    <property type="component" value="Unassembled WGS sequence"/>
</dbReference>
<dbReference type="PANTHER" id="PTHR36223">
    <property type="entry name" value="BETA-LACTAMASE-TYPE TRANSPEPTIDASE FOLD DOMAIN CONTAINING PROTEIN"/>
    <property type="match status" value="1"/>
</dbReference>
<feature type="region of interest" description="Disordered" evidence="1">
    <location>
        <begin position="204"/>
        <end position="231"/>
    </location>
</feature>
<feature type="domain" description="DUF7918" evidence="2">
    <location>
        <begin position="10"/>
        <end position="208"/>
    </location>
</feature>
<gene>
    <name evidence="3" type="ORF">K435DRAFT_677323</name>
</gene>
<name>A0A4S8LKG7_DENBC</name>
<protein>
    <recommendedName>
        <fullName evidence="2">DUF7918 domain-containing protein</fullName>
    </recommendedName>
</protein>
<keyword evidence="4" id="KW-1185">Reference proteome</keyword>
<dbReference type="AlphaFoldDB" id="A0A4S8LKG7"/>
<organism evidence="3 4">
    <name type="scientific">Dendrothele bispora (strain CBS 962.96)</name>
    <dbReference type="NCBI Taxonomy" id="1314807"/>
    <lineage>
        <taxon>Eukaryota</taxon>
        <taxon>Fungi</taxon>
        <taxon>Dikarya</taxon>
        <taxon>Basidiomycota</taxon>
        <taxon>Agaricomycotina</taxon>
        <taxon>Agaricomycetes</taxon>
        <taxon>Agaricomycetidae</taxon>
        <taxon>Agaricales</taxon>
        <taxon>Agaricales incertae sedis</taxon>
        <taxon>Dendrothele</taxon>
    </lineage>
</organism>
<proteinExistence type="predicted"/>
<evidence type="ECO:0000256" key="1">
    <source>
        <dbReference type="SAM" id="MobiDB-lite"/>
    </source>
</evidence>
<evidence type="ECO:0000259" key="2">
    <source>
        <dbReference type="Pfam" id="PF25534"/>
    </source>
</evidence>
<dbReference type="InterPro" id="IPR057678">
    <property type="entry name" value="DUF7918"/>
</dbReference>
<dbReference type="PANTHER" id="PTHR36223:SF1">
    <property type="entry name" value="TRANSCRIPTION ELONGATION FACTOR EAF N-TERMINAL DOMAIN-CONTAINING PROTEIN"/>
    <property type="match status" value="1"/>
</dbReference>
<sequence>MLVNNFSAWIKIEGKLAEEFQIEVDEGRREVTCWIASELGKKFRVEWQDNVFTTPTAGRIRIDGTSGNGCLITRPGVVAFKEGFRVSDTDRRPFIFSALRTTDDDSYLDASLPNGLGEIRLVIWRVVIAGPSLRHCHGKTPRYFHVGQEELVVHERRKKALNHSASLGAPLPTAPTSVRSARPYGTPVATFCFRYRSLDMLQANGIAPPPTPIKRPPSPKIIEDSDEHADEKELARLRARIESRRQSQKEPKIRGVKAEKVKEEYLRPFVPGEIIDLT</sequence>
<evidence type="ECO:0000313" key="4">
    <source>
        <dbReference type="Proteomes" id="UP000297245"/>
    </source>
</evidence>
<dbReference type="EMBL" id="ML179359">
    <property type="protein sequence ID" value="THU89699.1"/>
    <property type="molecule type" value="Genomic_DNA"/>
</dbReference>
<reference evidence="3 4" key="1">
    <citation type="journal article" date="2019" name="Nat. Ecol. Evol.">
        <title>Megaphylogeny resolves global patterns of mushroom evolution.</title>
        <authorList>
            <person name="Varga T."/>
            <person name="Krizsan K."/>
            <person name="Foldi C."/>
            <person name="Dima B."/>
            <person name="Sanchez-Garcia M."/>
            <person name="Sanchez-Ramirez S."/>
            <person name="Szollosi G.J."/>
            <person name="Szarkandi J.G."/>
            <person name="Papp V."/>
            <person name="Albert L."/>
            <person name="Andreopoulos W."/>
            <person name="Angelini C."/>
            <person name="Antonin V."/>
            <person name="Barry K.W."/>
            <person name="Bougher N.L."/>
            <person name="Buchanan P."/>
            <person name="Buyck B."/>
            <person name="Bense V."/>
            <person name="Catcheside P."/>
            <person name="Chovatia M."/>
            <person name="Cooper J."/>
            <person name="Damon W."/>
            <person name="Desjardin D."/>
            <person name="Finy P."/>
            <person name="Geml J."/>
            <person name="Haridas S."/>
            <person name="Hughes K."/>
            <person name="Justo A."/>
            <person name="Karasinski D."/>
            <person name="Kautmanova I."/>
            <person name="Kiss B."/>
            <person name="Kocsube S."/>
            <person name="Kotiranta H."/>
            <person name="LaButti K.M."/>
            <person name="Lechner B.E."/>
            <person name="Liimatainen K."/>
            <person name="Lipzen A."/>
            <person name="Lukacs Z."/>
            <person name="Mihaltcheva S."/>
            <person name="Morgado L.N."/>
            <person name="Niskanen T."/>
            <person name="Noordeloos M.E."/>
            <person name="Ohm R.A."/>
            <person name="Ortiz-Santana B."/>
            <person name="Ovrebo C."/>
            <person name="Racz N."/>
            <person name="Riley R."/>
            <person name="Savchenko A."/>
            <person name="Shiryaev A."/>
            <person name="Soop K."/>
            <person name="Spirin V."/>
            <person name="Szebenyi C."/>
            <person name="Tomsovsky M."/>
            <person name="Tulloss R.E."/>
            <person name="Uehling J."/>
            <person name="Grigoriev I.V."/>
            <person name="Vagvolgyi C."/>
            <person name="Papp T."/>
            <person name="Martin F.M."/>
            <person name="Miettinen O."/>
            <person name="Hibbett D.S."/>
            <person name="Nagy L.G."/>
        </authorList>
    </citation>
    <scope>NUCLEOTIDE SEQUENCE [LARGE SCALE GENOMIC DNA]</scope>
    <source>
        <strain evidence="3 4">CBS 962.96</strain>
    </source>
</reference>
<accession>A0A4S8LKG7</accession>
<evidence type="ECO:0000313" key="3">
    <source>
        <dbReference type="EMBL" id="THU89699.1"/>
    </source>
</evidence>
<dbReference type="OrthoDB" id="3364132at2759"/>
<dbReference type="Pfam" id="PF25534">
    <property type="entry name" value="DUF7918"/>
    <property type="match status" value="1"/>
</dbReference>
<feature type="compositionally biased region" description="Pro residues" evidence="1">
    <location>
        <begin position="207"/>
        <end position="219"/>
    </location>
</feature>